<dbReference type="Proteomes" id="UP001597544">
    <property type="component" value="Unassembled WGS sequence"/>
</dbReference>
<feature type="transmembrane region" description="Helical" evidence="1">
    <location>
        <begin position="221"/>
        <end position="242"/>
    </location>
</feature>
<keyword evidence="1" id="KW-1133">Transmembrane helix</keyword>
<feature type="transmembrane region" description="Helical" evidence="1">
    <location>
        <begin position="111"/>
        <end position="128"/>
    </location>
</feature>
<feature type="transmembrane region" description="Helical" evidence="1">
    <location>
        <begin position="20"/>
        <end position="42"/>
    </location>
</feature>
<sequence>MNWVVEGSDMMGKADMNLGLLPKFSIIVIEGLQVAMLVLIILIFKEVNFITATVICVALFCLLQYGVLKALGAHTSILISGIRYYFSFLPLFLLSYLLAFKNISIKREFNWLLALILLQIPVSIYQYLNASKIKLNSYQLLFDMISGTMGGIAPNLMSLVIGLGLLYFLIKLFEKKEYKYLIISLLLLSPSILAEAKGMLLIILILLAYLAFIFKFNLQRILVLGVVAIMMIAGFSYTYTLLGYGDTLSASFLIDYASSESGKGRLSRVDSVIYSFSLLSDNNTLPLGMGIGNANKSPLNHHGQFYDFFTIRHSIDIFITETGLLGITFLSFVLIKMITIAHSLTKEDIINEDELIIVRVFLGSIFMFIFGLFWVDVLFRIQFMYPFGMLAGYVLGIYHRTKQEHKFIPSKASLVKYQTSMIK</sequence>
<proteinExistence type="predicted"/>
<keyword evidence="1" id="KW-0812">Transmembrane</keyword>
<gene>
    <name evidence="2" type="ORF">ACFSRY_15010</name>
</gene>
<evidence type="ECO:0000256" key="1">
    <source>
        <dbReference type="SAM" id="Phobius"/>
    </source>
</evidence>
<comment type="caution">
    <text evidence="2">The sequence shown here is derived from an EMBL/GenBank/DDBJ whole genome shotgun (WGS) entry which is preliminary data.</text>
</comment>
<feature type="transmembrane region" description="Helical" evidence="1">
    <location>
        <begin position="49"/>
        <end position="67"/>
    </location>
</feature>
<protein>
    <recommendedName>
        <fullName evidence="4">O-Antigen ligase</fullName>
    </recommendedName>
</protein>
<evidence type="ECO:0000313" key="2">
    <source>
        <dbReference type="EMBL" id="MFD2515181.1"/>
    </source>
</evidence>
<organism evidence="2 3">
    <name type="scientific">Pontibacter locisalis</name>
    <dbReference type="NCBI Taxonomy" id="1719035"/>
    <lineage>
        <taxon>Bacteria</taxon>
        <taxon>Pseudomonadati</taxon>
        <taxon>Bacteroidota</taxon>
        <taxon>Cytophagia</taxon>
        <taxon>Cytophagales</taxon>
        <taxon>Hymenobacteraceae</taxon>
        <taxon>Pontibacter</taxon>
    </lineage>
</organism>
<feature type="transmembrane region" description="Helical" evidence="1">
    <location>
        <begin position="317"/>
        <end position="335"/>
    </location>
</feature>
<feature type="transmembrane region" description="Helical" evidence="1">
    <location>
        <begin position="82"/>
        <end position="99"/>
    </location>
</feature>
<feature type="transmembrane region" description="Helical" evidence="1">
    <location>
        <begin position="148"/>
        <end position="170"/>
    </location>
</feature>
<accession>A0ABW5IQ01</accession>
<feature type="transmembrane region" description="Helical" evidence="1">
    <location>
        <begin position="199"/>
        <end position="214"/>
    </location>
</feature>
<evidence type="ECO:0008006" key="4">
    <source>
        <dbReference type="Google" id="ProtNLM"/>
    </source>
</evidence>
<reference evidence="3" key="1">
    <citation type="journal article" date="2019" name="Int. J. Syst. Evol. Microbiol.">
        <title>The Global Catalogue of Microorganisms (GCM) 10K type strain sequencing project: providing services to taxonomists for standard genome sequencing and annotation.</title>
        <authorList>
            <consortium name="The Broad Institute Genomics Platform"/>
            <consortium name="The Broad Institute Genome Sequencing Center for Infectious Disease"/>
            <person name="Wu L."/>
            <person name="Ma J."/>
        </authorList>
    </citation>
    <scope>NUCLEOTIDE SEQUENCE [LARGE SCALE GENOMIC DNA]</scope>
    <source>
        <strain evidence="3">KCTC 42498</strain>
    </source>
</reference>
<name>A0ABW5IQ01_9BACT</name>
<keyword evidence="3" id="KW-1185">Reference proteome</keyword>
<keyword evidence="1" id="KW-0472">Membrane</keyword>
<feature type="transmembrane region" description="Helical" evidence="1">
    <location>
        <begin position="381"/>
        <end position="398"/>
    </location>
</feature>
<feature type="transmembrane region" description="Helical" evidence="1">
    <location>
        <begin position="356"/>
        <end position="375"/>
    </location>
</feature>
<evidence type="ECO:0000313" key="3">
    <source>
        <dbReference type="Proteomes" id="UP001597544"/>
    </source>
</evidence>
<dbReference type="EMBL" id="JBHULU010000021">
    <property type="protein sequence ID" value="MFD2515181.1"/>
    <property type="molecule type" value="Genomic_DNA"/>
</dbReference>
<feature type="transmembrane region" description="Helical" evidence="1">
    <location>
        <begin position="177"/>
        <end position="193"/>
    </location>
</feature>